<dbReference type="Proteomes" id="UP000471521">
    <property type="component" value="Unassembled WGS sequence"/>
</dbReference>
<name>A0A6B0SER9_9EURY</name>
<accession>A0A6B0SER9</accession>
<evidence type="ECO:0000256" key="1">
    <source>
        <dbReference type="SAM" id="MobiDB-lite"/>
    </source>
</evidence>
<organism evidence="2 3">
    <name type="scientific">Halobacterium bonnevillei</name>
    <dbReference type="NCBI Taxonomy" id="2692200"/>
    <lineage>
        <taxon>Archaea</taxon>
        <taxon>Methanobacteriati</taxon>
        <taxon>Methanobacteriota</taxon>
        <taxon>Stenosarchaea group</taxon>
        <taxon>Halobacteria</taxon>
        <taxon>Halobacteriales</taxon>
        <taxon>Halobacteriaceae</taxon>
        <taxon>Halobacterium</taxon>
    </lineage>
</organism>
<sequence length="373" mass="38671">MTGSTNLRGRQALLAVALAAMLVTAGCTGVLDGDGDSSGSSGPQLDAVPDDASMVGYVDVAGMASDESLRELANAAFQAQDENSEYYEGPTNVDEMLEQAQNESSLDPNKVLDVTFFATEGENVPTNAEQAGAILNTEFTEDELTAAMEDEGTEFETETHQDATVYTYGYENQNALAALGDGTFAVGDTEAVYSVLDVDAGDQNALSGEVRSQFESTDDGYLRFAADIPQDQVPTDQIGQDAPVDTSAFNTVQYVSGSMSTSGDSVTTQVNLVSESSDDAARVSDVVDGALSLYSGVGNDDIRETIEAVEVEQNDDTVTVSFSETVDVLKDRIELLYSMNAGASTSGSDSGTASDGSASMTGVSVGAGSALAA</sequence>
<gene>
    <name evidence="2" type="ORF">GRX66_06365</name>
</gene>
<dbReference type="RefSeq" id="WP_159525798.1">
    <property type="nucleotide sequence ID" value="NZ_WUUU01000034.1"/>
</dbReference>
<dbReference type="OrthoDB" id="240835at2157"/>
<evidence type="ECO:0000313" key="2">
    <source>
        <dbReference type="EMBL" id="MXR20244.1"/>
    </source>
</evidence>
<proteinExistence type="predicted"/>
<comment type="caution">
    <text evidence="2">The sequence shown here is derived from an EMBL/GenBank/DDBJ whole genome shotgun (WGS) entry which is preliminary data.</text>
</comment>
<dbReference type="EMBL" id="WUUU01000034">
    <property type="protein sequence ID" value="MXR20244.1"/>
    <property type="molecule type" value="Genomic_DNA"/>
</dbReference>
<feature type="region of interest" description="Disordered" evidence="1">
    <location>
        <begin position="341"/>
        <end position="362"/>
    </location>
</feature>
<dbReference type="AlphaFoldDB" id="A0A6B0SER9"/>
<keyword evidence="3" id="KW-1185">Reference proteome</keyword>
<protein>
    <submittedName>
        <fullName evidence="2">Uncharacterized protein</fullName>
    </submittedName>
</protein>
<reference evidence="2 3" key="1">
    <citation type="submission" date="2019-12" db="EMBL/GenBank/DDBJ databases">
        <title>Isolation and characterization of three novel carbon monoxide-oxidizing members of Halobacteria from salione crusts and soils.</title>
        <authorList>
            <person name="Myers M.R."/>
            <person name="King G.M."/>
        </authorList>
    </citation>
    <scope>NUCLEOTIDE SEQUENCE [LARGE SCALE GENOMIC DNA]</scope>
    <source>
        <strain evidence="2 3">PCN9</strain>
    </source>
</reference>
<evidence type="ECO:0000313" key="3">
    <source>
        <dbReference type="Proteomes" id="UP000471521"/>
    </source>
</evidence>